<evidence type="ECO:0000256" key="9">
    <source>
        <dbReference type="ARBA" id="ARBA00023316"/>
    </source>
</evidence>
<evidence type="ECO:0000313" key="15">
    <source>
        <dbReference type="EMBL" id="MFD1882329.1"/>
    </source>
</evidence>
<evidence type="ECO:0000256" key="5">
    <source>
        <dbReference type="ARBA" id="ARBA00022840"/>
    </source>
</evidence>
<keyword evidence="16" id="KW-1185">Reference proteome</keyword>
<comment type="catalytic activity">
    <reaction evidence="10 11">
        <text>D-alanyl-D-alanine + UDP-N-acetyl-alpha-D-muramoyl-L-alanyl-gamma-D-glutamyl-meso-2,6-diaminopimelate + ATP = UDP-N-acetyl-alpha-D-muramoyl-L-alanyl-gamma-D-glutamyl-meso-2,6-diaminopimeloyl-D-alanyl-D-alanine + ADP + phosphate + H(+)</text>
        <dbReference type="Rhea" id="RHEA:28374"/>
        <dbReference type="ChEBI" id="CHEBI:15378"/>
        <dbReference type="ChEBI" id="CHEBI:30616"/>
        <dbReference type="ChEBI" id="CHEBI:43474"/>
        <dbReference type="ChEBI" id="CHEBI:57822"/>
        <dbReference type="ChEBI" id="CHEBI:61386"/>
        <dbReference type="ChEBI" id="CHEBI:83905"/>
        <dbReference type="ChEBI" id="CHEBI:456216"/>
        <dbReference type="EC" id="6.3.2.10"/>
    </reaction>
</comment>
<dbReference type="InterPro" id="IPR036565">
    <property type="entry name" value="Mur-like_cat_sf"/>
</dbReference>
<dbReference type="GO" id="GO:0047480">
    <property type="term" value="F:UDP-N-acetylmuramoyl-tripeptide-D-alanyl-D-alanine ligase activity"/>
    <property type="evidence" value="ECO:0007669"/>
    <property type="project" value="UniProtKB-EC"/>
</dbReference>
<sequence>MALWTATEIARATGGRLQGDWSVTGVSIDTRTIAPGDLFVALKDVRDGHDFVAIALEKGAGAAMVSRVPEGVGPDAPLIIVDDVLAGLGALGVAGRARTAARVIAITGSVGKTSTKDMARLALAGQGRVHAAEASYNNHWGVPLTLARMPADTEFAVLELGMNHPGEIAPLARMARPHAALITTIAAVHLEAFGRMEGIAAEKAAIFTGLEPEGAAIVPTGLDVTPVLEQGAAGHRLLRFGRQAQDDVRLITATPESDTTLVEAELNGRPLAFRIGSAGEHFALNALGVIAAVHAIGADPVTAAEALSQWSPPAGRGAREKIGAVEIIDDAFNASPTSLAAGLALLSRLEPAPGGRRVLILGDMLELGPDEQALHAGMARHPAMQGVALVHTAGPLMRHLYDALPPAQRGIWAETAADLVAQAGNLVRRGDIVLIKGSKGSRISTVVDALRKLGDGLGSERRE</sequence>
<keyword evidence="7 10" id="KW-0573">Peptidoglycan synthesis</keyword>
<dbReference type="Gene3D" id="3.40.1390.10">
    <property type="entry name" value="MurE/MurF, N-terminal domain"/>
    <property type="match status" value="1"/>
</dbReference>
<dbReference type="Pfam" id="PF08245">
    <property type="entry name" value="Mur_ligase_M"/>
    <property type="match status" value="1"/>
</dbReference>
<dbReference type="RefSeq" id="WP_379142865.1">
    <property type="nucleotide sequence ID" value="NZ_JBHUEN010000031.1"/>
</dbReference>
<dbReference type="SUPFAM" id="SSF53623">
    <property type="entry name" value="MurD-like peptide ligases, catalytic domain"/>
    <property type="match status" value="1"/>
</dbReference>
<dbReference type="Gene3D" id="3.40.1190.10">
    <property type="entry name" value="Mur-like, catalytic domain"/>
    <property type="match status" value="1"/>
</dbReference>
<name>A0ABW4R8T0_9RHOB</name>
<dbReference type="Gene3D" id="3.90.190.20">
    <property type="entry name" value="Mur ligase, C-terminal domain"/>
    <property type="match status" value="1"/>
</dbReference>
<protein>
    <recommendedName>
        <fullName evidence="10 11">UDP-N-acetylmuramoyl-tripeptide--D-alanyl-D-alanine ligase</fullName>
        <ecNumber evidence="10 11">6.3.2.10</ecNumber>
    </recommendedName>
    <alternativeName>
        <fullName evidence="10">D-alanyl-D-alanine-adding enzyme</fullName>
    </alternativeName>
</protein>
<dbReference type="InterPro" id="IPR036615">
    <property type="entry name" value="Mur_ligase_C_dom_sf"/>
</dbReference>
<dbReference type="EC" id="6.3.2.10" evidence="10 11"/>
<dbReference type="PANTHER" id="PTHR43024:SF1">
    <property type="entry name" value="UDP-N-ACETYLMURAMOYL-TRIPEPTIDE--D-ALANYL-D-ALANINE LIGASE"/>
    <property type="match status" value="1"/>
</dbReference>
<evidence type="ECO:0000256" key="7">
    <source>
        <dbReference type="ARBA" id="ARBA00022984"/>
    </source>
</evidence>
<keyword evidence="8 10" id="KW-0131">Cell cycle</keyword>
<keyword evidence="1 10" id="KW-0963">Cytoplasm</keyword>
<evidence type="ECO:0000259" key="13">
    <source>
        <dbReference type="Pfam" id="PF02875"/>
    </source>
</evidence>
<comment type="subcellular location">
    <subcellularLocation>
        <location evidence="10 11">Cytoplasm</location>
    </subcellularLocation>
</comment>
<evidence type="ECO:0000256" key="10">
    <source>
        <dbReference type="HAMAP-Rule" id="MF_02019"/>
    </source>
</evidence>
<proteinExistence type="inferred from homology"/>
<evidence type="ECO:0000256" key="6">
    <source>
        <dbReference type="ARBA" id="ARBA00022960"/>
    </source>
</evidence>
<dbReference type="EMBL" id="JBHUEN010000031">
    <property type="protein sequence ID" value="MFD1882329.1"/>
    <property type="molecule type" value="Genomic_DNA"/>
</dbReference>
<evidence type="ECO:0000256" key="2">
    <source>
        <dbReference type="ARBA" id="ARBA00022598"/>
    </source>
</evidence>
<dbReference type="SUPFAM" id="SSF53244">
    <property type="entry name" value="MurD-like peptide ligases, peptide-binding domain"/>
    <property type="match status" value="1"/>
</dbReference>
<keyword evidence="6 10" id="KW-0133">Cell shape</keyword>
<keyword evidence="2 10" id="KW-0436">Ligase</keyword>
<comment type="function">
    <text evidence="10 11">Involved in cell wall formation. Catalyzes the final step in the synthesis of UDP-N-acetylmuramoyl-pentapeptide, the precursor of murein.</text>
</comment>
<organism evidence="15 16">
    <name type="scientific">Paracoccus pacificus</name>
    <dbReference type="NCBI Taxonomy" id="1463598"/>
    <lineage>
        <taxon>Bacteria</taxon>
        <taxon>Pseudomonadati</taxon>
        <taxon>Pseudomonadota</taxon>
        <taxon>Alphaproteobacteria</taxon>
        <taxon>Rhodobacterales</taxon>
        <taxon>Paracoccaceae</taxon>
        <taxon>Paracoccus</taxon>
    </lineage>
</organism>
<dbReference type="Proteomes" id="UP001597213">
    <property type="component" value="Unassembled WGS sequence"/>
</dbReference>
<keyword evidence="3 10" id="KW-0132">Cell division</keyword>
<evidence type="ECO:0000259" key="14">
    <source>
        <dbReference type="Pfam" id="PF08245"/>
    </source>
</evidence>
<dbReference type="Pfam" id="PF02875">
    <property type="entry name" value="Mur_ligase_C"/>
    <property type="match status" value="1"/>
</dbReference>
<comment type="pathway">
    <text evidence="10 11">Cell wall biogenesis; peptidoglycan biosynthesis.</text>
</comment>
<gene>
    <name evidence="10 15" type="primary">murF</name>
    <name evidence="15" type="ORF">ACFSCT_11450</name>
</gene>
<evidence type="ECO:0000256" key="3">
    <source>
        <dbReference type="ARBA" id="ARBA00022618"/>
    </source>
</evidence>
<evidence type="ECO:0000256" key="11">
    <source>
        <dbReference type="RuleBase" id="RU004136"/>
    </source>
</evidence>
<dbReference type="InterPro" id="IPR005863">
    <property type="entry name" value="UDP-N-AcMur_synth"/>
</dbReference>
<evidence type="ECO:0000256" key="8">
    <source>
        <dbReference type="ARBA" id="ARBA00023306"/>
    </source>
</evidence>
<dbReference type="PANTHER" id="PTHR43024">
    <property type="entry name" value="UDP-N-ACETYLMURAMOYL-TRIPEPTIDE--D-ALANYL-D-ALANINE LIGASE"/>
    <property type="match status" value="1"/>
</dbReference>
<dbReference type="InterPro" id="IPR051046">
    <property type="entry name" value="MurCDEF_CellWall_CoF430Synth"/>
</dbReference>
<evidence type="ECO:0000256" key="1">
    <source>
        <dbReference type="ARBA" id="ARBA00022490"/>
    </source>
</evidence>
<comment type="caution">
    <text evidence="15">The sequence shown here is derived from an EMBL/GenBank/DDBJ whole genome shotgun (WGS) entry which is preliminary data.</text>
</comment>
<comment type="similarity">
    <text evidence="10">Belongs to the MurCDEF family. MurF subfamily.</text>
</comment>
<feature type="domain" description="Mur ligase N-terminal catalytic" evidence="12">
    <location>
        <begin position="23"/>
        <end position="71"/>
    </location>
</feature>
<dbReference type="Pfam" id="PF01225">
    <property type="entry name" value="Mur_ligase"/>
    <property type="match status" value="1"/>
</dbReference>
<feature type="domain" description="Mur ligase C-terminal" evidence="13">
    <location>
        <begin position="323"/>
        <end position="438"/>
    </location>
</feature>
<feature type="binding site" evidence="10">
    <location>
        <begin position="108"/>
        <end position="114"/>
    </location>
    <ligand>
        <name>ATP</name>
        <dbReference type="ChEBI" id="CHEBI:30616"/>
    </ligand>
</feature>
<evidence type="ECO:0000259" key="12">
    <source>
        <dbReference type="Pfam" id="PF01225"/>
    </source>
</evidence>
<evidence type="ECO:0000256" key="4">
    <source>
        <dbReference type="ARBA" id="ARBA00022741"/>
    </source>
</evidence>
<dbReference type="InterPro" id="IPR035911">
    <property type="entry name" value="MurE/MurF_N"/>
</dbReference>
<keyword evidence="9 10" id="KW-0961">Cell wall biogenesis/degradation</keyword>
<dbReference type="NCBIfam" id="TIGR01143">
    <property type="entry name" value="murF"/>
    <property type="match status" value="1"/>
</dbReference>
<dbReference type="InterPro" id="IPR000713">
    <property type="entry name" value="Mur_ligase_N"/>
</dbReference>
<dbReference type="HAMAP" id="MF_02019">
    <property type="entry name" value="MurF"/>
    <property type="match status" value="1"/>
</dbReference>
<evidence type="ECO:0000313" key="16">
    <source>
        <dbReference type="Proteomes" id="UP001597213"/>
    </source>
</evidence>
<dbReference type="InterPro" id="IPR013221">
    <property type="entry name" value="Mur_ligase_cen"/>
</dbReference>
<accession>A0ABW4R8T0</accession>
<dbReference type="InterPro" id="IPR004101">
    <property type="entry name" value="Mur_ligase_C"/>
</dbReference>
<keyword evidence="4 10" id="KW-0547">Nucleotide-binding</keyword>
<dbReference type="SUPFAM" id="SSF63418">
    <property type="entry name" value="MurE/MurF N-terminal domain"/>
    <property type="match status" value="1"/>
</dbReference>
<feature type="domain" description="Mur ligase central" evidence="14">
    <location>
        <begin position="106"/>
        <end position="293"/>
    </location>
</feature>
<keyword evidence="5 10" id="KW-0067">ATP-binding</keyword>
<reference evidence="16" key="1">
    <citation type="journal article" date="2019" name="Int. J. Syst. Evol. Microbiol.">
        <title>The Global Catalogue of Microorganisms (GCM) 10K type strain sequencing project: providing services to taxonomists for standard genome sequencing and annotation.</title>
        <authorList>
            <consortium name="The Broad Institute Genomics Platform"/>
            <consortium name="The Broad Institute Genome Sequencing Center for Infectious Disease"/>
            <person name="Wu L."/>
            <person name="Ma J."/>
        </authorList>
    </citation>
    <scope>NUCLEOTIDE SEQUENCE [LARGE SCALE GENOMIC DNA]</scope>
    <source>
        <strain evidence="16">CCUG 56029</strain>
    </source>
</reference>